<feature type="transmembrane region" description="Helical" evidence="1">
    <location>
        <begin position="351"/>
        <end position="369"/>
    </location>
</feature>
<feature type="transmembrane region" description="Helical" evidence="1">
    <location>
        <begin position="82"/>
        <end position="99"/>
    </location>
</feature>
<dbReference type="Pfam" id="PF06808">
    <property type="entry name" value="DctM"/>
    <property type="match status" value="1"/>
</dbReference>
<dbReference type="Proteomes" id="UP001597221">
    <property type="component" value="Unassembled WGS sequence"/>
</dbReference>
<feature type="transmembrane region" description="Helical" evidence="1">
    <location>
        <begin position="184"/>
        <end position="206"/>
    </location>
</feature>
<feature type="transmembrane region" description="Helical" evidence="1">
    <location>
        <begin position="565"/>
        <end position="587"/>
    </location>
</feature>
<dbReference type="PANTHER" id="PTHR43849">
    <property type="entry name" value="BLL3936 PROTEIN"/>
    <property type="match status" value="1"/>
</dbReference>
<dbReference type="PANTHER" id="PTHR43849:SF2">
    <property type="entry name" value="BLL3936 PROTEIN"/>
    <property type="match status" value="1"/>
</dbReference>
<feature type="transmembrane region" description="Helical" evidence="1">
    <location>
        <begin position="443"/>
        <end position="466"/>
    </location>
</feature>
<evidence type="ECO:0000259" key="2">
    <source>
        <dbReference type="Pfam" id="PF06808"/>
    </source>
</evidence>
<dbReference type="NCBIfam" id="TIGR02123">
    <property type="entry name" value="TRAP_fused"/>
    <property type="match status" value="1"/>
</dbReference>
<feature type="transmembrane region" description="Helical" evidence="1">
    <location>
        <begin position="501"/>
        <end position="524"/>
    </location>
</feature>
<protein>
    <submittedName>
        <fullName evidence="3">TRAP transporter permease</fullName>
    </submittedName>
</protein>
<feature type="domain" description="TRAP C4-dicarboxylate transport system permease DctM subunit" evidence="2">
    <location>
        <begin position="127"/>
        <end position="559"/>
    </location>
</feature>
<dbReference type="InterPro" id="IPR021814">
    <property type="entry name" value="DUF3394"/>
</dbReference>
<feature type="transmembrane region" description="Helical" evidence="1">
    <location>
        <begin position="536"/>
        <end position="553"/>
    </location>
</feature>
<feature type="transmembrane region" description="Helical" evidence="1">
    <location>
        <begin position="473"/>
        <end position="495"/>
    </location>
</feature>
<feature type="transmembrane region" description="Helical" evidence="1">
    <location>
        <begin position="306"/>
        <end position="330"/>
    </location>
</feature>
<feature type="transmembrane region" description="Helical" evidence="1">
    <location>
        <begin position="375"/>
        <end position="392"/>
    </location>
</feature>
<feature type="transmembrane region" description="Helical" evidence="1">
    <location>
        <begin position="413"/>
        <end position="437"/>
    </location>
</feature>
<accession>A0ABW4HYD9</accession>
<dbReference type="InterPro" id="IPR010656">
    <property type="entry name" value="DctM"/>
</dbReference>
<dbReference type="Pfam" id="PF11874">
    <property type="entry name" value="DUF3394"/>
    <property type="match status" value="1"/>
</dbReference>
<sequence>MNIKGFVVGWFGYGYRRQLSSFHIKIFSCTAFILSIYQVWSVIWGKLDPLNQMAIHLSVILGLTFLMYGYSRKHKIKQAPTLYDYAAALLALSSGVYFSAQAERISVRIPILDPLSTLDLFFGVIFVVLTIEAARRTMGFPIIAIVFIGLGYSIWGHHFSGLWHHREFSISEIINDVAYSYNGIWGSPLSVAATFVFMFLLFGAFLKHAGAGQFFFDLSAAIAGRTKGGSAKVTVLASAFFGSISGSPTANVVTTGSFTIPVLKKSGYKPSMAAAIEAAASTGGSILPPIMGSSAFLMAAVTQIPYGTIAIAAVIPGILYYVSLLVMVHLEAVRLDLPTPEEESIPRLKEVLIEGWYYFIPLIVLVYFLMSGYSASRTGFYSILAVILVSWFRKDTRIGFKTAFHAMVDGAKSSIPVTAACAAAGMIIAGIMSTGLGGKLTSIVLGFTDGLLVPTLFLVMLICIVLGMGMPVAAAYILTAMLAAPALIGLGVSPLAAHLFIVYFSIFSAITPPVAVAAYAAAGIADENPNTVSIEAVKLGIVGFIIPFMFVLKPALLMEGSWTEIIIATFTATLAIIALAAGTIGFLKTSTTIWERIILIVAGCMFVYPSFLLNGIGIILLITVFLFQLKRRIGSSVSKGAQNIPRI</sequence>
<name>A0ABW4HYD9_9BACI</name>
<organism evidence="3 4">
    <name type="scientific">Oceanobacillus luteolus</name>
    <dbReference type="NCBI Taxonomy" id="1274358"/>
    <lineage>
        <taxon>Bacteria</taxon>
        <taxon>Bacillati</taxon>
        <taxon>Bacillota</taxon>
        <taxon>Bacilli</taxon>
        <taxon>Bacillales</taxon>
        <taxon>Bacillaceae</taxon>
        <taxon>Oceanobacillus</taxon>
    </lineage>
</organism>
<dbReference type="InterPro" id="IPR011853">
    <property type="entry name" value="TRAP_DctM-Dct_fused"/>
</dbReference>
<feature type="transmembrane region" description="Helical" evidence="1">
    <location>
        <begin position="26"/>
        <end position="47"/>
    </location>
</feature>
<feature type="transmembrane region" description="Helical" evidence="1">
    <location>
        <begin position="53"/>
        <end position="70"/>
    </location>
</feature>
<evidence type="ECO:0000313" key="4">
    <source>
        <dbReference type="Proteomes" id="UP001597221"/>
    </source>
</evidence>
<proteinExistence type="predicted"/>
<keyword evidence="1" id="KW-0472">Membrane</keyword>
<dbReference type="RefSeq" id="WP_379599677.1">
    <property type="nucleotide sequence ID" value="NZ_JBHUDE010000167.1"/>
</dbReference>
<gene>
    <name evidence="3" type="ORF">ACFSBH_21375</name>
</gene>
<comment type="caution">
    <text evidence="3">The sequence shown here is derived from an EMBL/GenBank/DDBJ whole genome shotgun (WGS) entry which is preliminary data.</text>
</comment>
<feature type="transmembrane region" description="Helical" evidence="1">
    <location>
        <begin position="274"/>
        <end position="300"/>
    </location>
</feature>
<feature type="transmembrane region" description="Helical" evidence="1">
    <location>
        <begin position="599"/>
        <end position="627"/>
    </location>
</feature>
<keyword evidence="1" id="KW-0812">Transmembrane</keyword>
<reference evidence="4" key="1">
    <citation type="journal article" date="2019" name="Int. J. Syst. Evol. Microbiol.">
        <title>The Global Catalogue of Microorganisms (GCM) 10K type strain sequencing project: providing services to taxonomists for standard genome sequencing and annotation.</title>
        <authorList>
            <consortium name="The Broad Institute Genomics Platform"/>
            <consortium name="The Broad Institute Genome Sequencing Center for Infectious Disease"/>
            <person name="Wu L."/>
            <person name="Ma J."/>
        </authorList>
    </citation>
    <scope>NUCLEOTIDE SEQUENCE [LARGE SCALE GENOMIC DNA]</scope>
    <source>
        <strain evidence="4">CGMCC 1.12376</strain>
    </source>
</reference>
<evidence type="ECO:0000313" key="3">
    <source>
        <dbReference type="EMBL" id="MFD1610171.1"/>
    </source>
</evidence>
<keyword evidence="4" id="KW-1185">Reference proteome</keyword>
<dbReference type="EMBL" id="JBHUDE010000167">
    <property type="protein sequence ID" value="MFD1610171.1"/>
    <property type="molecule type" value="Genomic_DNA"/>
</dbReference>
<feature type="transmembrane region" description="Helical" evidence="1">
    <location>
        <begin position="111"/>
        <end position="131"/>
    </location>
</feature>
<keyword evidence="1" id="KW-1133">Transmembrane helix</keyword>
<feature type="transmembrane region" description="Helical" evidence="1">
    <location>
        <begin position="138"/>
        <end position="155"/>
    </location>
</feature>
<evidence type="ECO:0000256" key="1">
    <source>
        <dbReference type="SAM" id="Phobius"/>
    </source>
</evidence>